<accession>A0ABV3ZB45</accession>
<feature type="transmembrane region" description="Helical" evidence="1">
    <location>
        <begin position="12"/>
        <end position="33"/>
    </location>
</feature>
<evidence type="ECO:0000256" key="1">
    <source>
        <dbReference type="SAM" id="Phobius"/>
    </source>
</evidence>
<dbReference type="EMBL" id="JAULBC010000001">
    <property type="protein sequence ID" value="MEX6686311.1"/>
    <property type="molecule type" value="Genomic_DNA"/>
</dbReference>
<evidence type="ECO:0000313" key="3">
    <source>
        <dbReference type="Proteomes" id="UP001560573"/>
    </source>
</evidence>
<keyword evidence="1" id="KW-0472">Membrane</keyword>
<protein>
    <submittedName>
        <fullName evidence="2">AtpZ/AtpI family protein</fullName>
    </submittedName>
</protein>
<comment type="caution">
    <text evidence="2">The sequence shown here is derived from an EMBL/GenBank/DDBJ whole genome shotgun (WGS) entry which is preliminary data.</text>
</comment>
<gene>
    <name evidence="2" type="ORF">QTN47_02330</name>
</gene>
<dbReference type="Proteomes" id="UP001560573">
    <property type="component" value="Unassembled WGS sequence"/>
</dbReference>
<feature type="transmembrane region" description="Helical" evidence="1">
    <location>
        <begin position="45"/>
        <end position="65"/>
    </location>
</feature>
<sequence>MNDKQKQSNYSLLLRYLGLGFQLLISLALALYAGKWLDEKWNLKTPLLIWILPLLILAATFYKVVKDTSKKK</sequence>
<keyword evidence="1" id="KW-0812">Transmembrane</keyword>
<dbReference type="Pfam" id="PF09527">
    <property type="entry name" value="ATPase_gene1"/>
    <property type="match status" value="1"/>
</dbReference>
<organism evidence="2 3">
    <name type="scientific">Danxiaibacter flavus</name>
    <dbReference type="NCBI Taxonomy" id="3049108"/>
    <lineage>
        <taxon>Bacteria</taxon>
        <taxon>Pseudomonadati</taxon>
        <taxon>Bacteroidota</taxon>
        <taxon>Chitinophagia</taxon>
        <taxon>Chitinophagales</taxon>
        <taxon>Chitinophagaceae</taxon>
        <taxon>Danxiaibacter</taxon>
    </lineage>
</organism>
<proteinExistence type="predicted"/>
<evidence type="ECO:0000313" key="2">
    <source>
        <dbReference type="EMBL" id="MEX6686311.1"/>
    </source>
</evidence>
<keyword evidence="1" id="KW-1133">Transmembrane helix</keyword>
<keyword evidence="3" id="KW-1185">Reference proteome</keyword>
<reference evidence="2 3" key="1">
    <citation type="submission" date="2023-07" db="EMBL/GenBank/DDBJ databases">
        <authorList>
            <person name="Lian W.-H."/>
        </authorList>
    </citation>
    <scope>NUCLEOTIDE SEQUENCE [LARGE SCALE GENOMIC DNA]</scope>
    <source>
        <strain evidence="2 3">SYSU DXS3180</strain>
    </source>
</reference>
<dbReference type="RefSeq" id="WP_369327704.1">
    <property type="nucleotide sequence ID" value="NZ_JAULBC010000001.1"/>
</dbReference>
<dbReference type="InterPro" id="IPR032820">
    <property type="entry name" value="ATPase_put"/>
</dbReference>
<name>A0ABV3ZB45_9BACT</name>